<dbReference type="PANTHER" id="PTHR36251:SF2">
    <property type="entry name" value="GIFSY-2 PROPHAGE HOST SPECIFICITY PROTEIN J, PHAGE LAMBDA"/>
    <property type="match status" value="1"/>
</dbReference>
<organism evidence="3 4">
    <name type="scientific">Anaerospora hongkongensis</name>
    <dbReference type="NCBI Taxonomy" id="244830"/>
    <lineage>
        <taxon>Bacteria</taxon>
        <taxon>Bacillati</taxon>
        <taxon>Bacillota</taxon>
        <taxon>Negativicutes</taxon>
        <taxon>Selenomonadales</taxon>
        <taxon>Sporomusaceae</taxon>
        <taxon>Anaerospora</taxon>
    </lineage>
</organism>
<dbReference type="Proteomes" id="UP000295063">
    <property type="component" value="Unassembled WGS sequence"/>
</dbReference>
<dbReference type="PROSITE" id="PS50853">
    <property type="entry name" value="FN3"/>
    <property type="match status" value="1"/>
</dbReference>
<feature type="region of interest" description="Disordered" evidence="1">
    <location>
        <begin position="126"/>
        <end position="154"/>
    </location>
</feature>
<dbReference type="RefSeq" id="WP_132079540.1">
    <property type="nucleotide sequence ID" value="NZ_SLUI01000006.1"/>
</dbReference>
<feature type="domain" description="Fibronectin type-III" evidence="2">
    <location>
        <begin position="774"/>
        <end position="869"/>
    </location>
</feature>
<keyword evidence="4" id="KW-1185">Reference proteome</keyword>
<dbReference type="InterPro" id="IPR055385">
    <property type="entry name" value="GpJ_HDII-ins2"/>
</dbReference>
<dbReference type="Pfam" id="PF24801">
    <property type="entry name" value="FNIII-A_GpJ"/>
    <property type="match status" value="1"/>
</dbReference>
<protein>
    <submittedName>
        <fullName evidence="3">Putative phage tail protein</fullName>
    </submittedName>
</protein>
<dbReference type="InterPro" id="IPR003961">
    <property type="entry name" value="FN3_dom"/>
</dbReference>
<name>A0A4R1PZX2_9FIRM</name>
<dbReference type="InterPro" id="IPR036116">
    <property type="entry name" value="FN3_sf"/>
</dbReference>
<evidence type="ECO:0000256" key="1">
    <source>
        <dbReference type="SAM" id="MobiDB-lite"/>
    </source>
</evidence>
<dbReference type="CDD" id="cd00063">
    <property type="entry name" value="FN3"/>
    <property type="match status" value="2"/>
</dbReference>
<dbReference type="InterPro" id="IPR053171">
    <property type="entry name" value="Viral_Tip_Attach_Protein"/>
</dbReference>
<dbReference type="OrthoDB" id="1681440at2"/>
<dbReference type="NCBIfam" id="NF040662">
    <property type="entry name" value="attach_TipJ_rel"/>
    <property type="match status" value="1"/>
</dbReference>
<accession>A0A4R1PZX2</accession>
<evidence type="ECO:0000313" key="4">
    <source>
        <dbReference type="Proteomes" id="UP000295063"/>
    </source>
</evidence>
<dbReference type="PANTHER" id="PTHR36251">
    <property type="entry name" value="FELS-1 PROPHAGE HOST SPECIFICITY PROTEIN-RELATED"/>
    <property type="match status" value="1"/>
</dbReference>
<proteinExistence type="predicted"/>
<reference evidence="3 4" key="1">
    <citation type="submission" date="2019-03" db="EMBL/GenBank/DDBJ databases">
        <title>Genomic Encyclopedia of Type Strains, Phase IV (KMG-IV): sequencing the most valuable type-strain genomes for metagenomic binning, comparative biology and taxonomic classification.</title>
        <authorList>
            <person name="Goeker M."/>
        </authorList>
    </citation>
    <scope>NUCLEOTIDE SEQUENCE [LARGE SCALE GENOMIC DNA]</scope>
    <source>
        <strain evidence="3 4">DSM 15969</strain>
    </source>
</reference>
<evidence type="ECO:0000313" key="3">
    <source>
        <dbReference type="EMBL" id="TCL37263.1"/>
    </source>
</evidence>
<dbReference type="SMART" id="SM00060">
    <property type="entry name" value="FN3"/>
    <property type="match status" value="3"/>
</dbReference>
<gene>
    <name evidence="3" type="ORF">EV210_106132</name>
</gene>
<dbReference type="Gene3D" id="2.60.40.10">
    <property type="entry name" value="Immunoglobulins"/>
    <property type="match status" value="2"/>
</dbReference>
<dbReference type="InterPro" id="IPR013783">
    <property type="entry name" value="Ig-like_fold"/>
</dbReference>
<dbReference type="SUPFAM" id="SSF49265">
    <property type="entry name" value="Fibronectin type III"/>
    <property type="match status" value="1"/>
</dbReference>
<dbReference type="EMBL" id="SLUI01000006">
    <property type="protein sequence ID" value="TCL37263.1"/>
    <property type="molecule type" value="Genomic_DNA"/>
</dbReference>
<comment type="caution">
    <text evidence="3">The sequence shown here is derived from an EMBL/GenBank/DDBJ whole genome shotgun (WGS) entry which is preliminary data.</text>
</comment>
<sequence>MKLIFVRNPIAPDKRDIWHINTKATIAEHIMPILREWPNTDFTVSVNGHLLEKEEWSTLVPGDEDNVVVHPMLDKGLSNFFRAIVSVALMSYVGGVFGKLGGNSFWKSVFTAVGQYVGGRIANAILPPPKQEEQQQSSTYGWGGPRPTDRPGTPVAKTYGTVRVAPVLLARHVTSDGSNQYLNLLYSGGEGPVDSIDNIFIDGNPIGNYLHVTYDIRLGTNDQPPIANFNDTITDYQLGYELNTEGDWATEQTVGTAVQGLQITVQFPYGLARVKDDGGLGTASVTVAAQYRRAGYGAWQEWPLESGGTTSDSKNTSIWTTYRLDNLPPGQYVVRVRCARKSGTSTRDLTRVFWTMLSTILYDDFAYPNRVLVGIRALATNQLSNSDPVVTWEQTRLTVYVWNPDTSQYEQRRASNPFWASYDLIHQCKYLMNINNGQYEYCVDGNPTSRIDYSAFAAAAAYADQQWVDGDYRFSLNIYLSENLSFWDALARFSIVGRGVIIPKGTLYSCICDRPSEPVQLFTVGNITAKSFKGEFQSTKDRATSVEVTFYNKDKDYSSDQAIYYGPNYESTALAANPVQTTYYGITDYKHAYTEAAYLSRCNQYLIRTEHWDADIDAMACVLGDVIDLQHDIPKWGDAGGRIVSATETTVTLDKEVTLLAGRSYAIKIRLYTDQIIQVPVKGYAQNIITNTLTVTTPFPVMPEKYDIYAFGSSNVVTKPFKIVNIAKSGDQKVKITGIEYIAAVYEETIDAPILQYSGYERSLVEVSVVSVNQETYLQPDGGMVSVIHVSWPVPSGYVQGYSVWYSEGVGGNWLLWESGIRSAGTTITGVKALTTYVVKVSTTNDIGMVSPGIVSESLYISGKTTPPANVAGFAYREVTGGFLLSWRANTEMDLDGYNIYQGMNGAAMAASVLIAERIMSTSLFVPIGQAGIVAFHIVAIDTSGNASVAPATVLASFAVPPDVTGFDVVRIGDHLDFRWQAIAGTGTTYTYEIRRGANWNVGQRIGKTTSPYYNCLFPTPGDHNFWLKAVDGYGNYSINAVNARVIIMDAGNRNAIVTIDQVANGWTGAMFNVYVRDGGLQLADGAVRGQHIVEVNLPKSFTARNTILADMIGVEHTGITWESAHFTWDNVEAQTPWEPDGDITGITLEHRISLFKGIPATIIESIPLDGAVNGDRGTLARQAANVTFDSGPFRQGAVIQDTTQISWDIHIPSLYNVVFYVSLAEPIVDNSVYLTLVGPEGHLMAGYDVRKDVFYLEDQFGHRNEVAVDYMDMDWLTVGIVQTETTRKLYVYSFSANAAGSSEELMGLWETSRPLFYIQNAINNQEVLMEVKNVQVTGSLTLTLRKADGAVEVCRKDNIIVSSGFDAICDSLGKTSGRPSAFGYIALGTGATAPAIGQTALVSEIARQAATYAHVAGTQVMTFSSTFGPGAATGAITEAGVFNASSAGTMLDRVLFNVINKGENDTLTAQFQFTLS</sequence>
<evidence type="ECO:0000259" key="2">
    <source>
        <dbReference type="PROSITE" id="PS50853"/>
    </source>
</evidence>